<dbReference type="KEGG" id="mpt:Mpe_A1502"/>
<keyword evidence="2" id="KW-1185">Reference proteome</keyword>
<dbReference type="eggNOG" id="COG3749">
    <property type="taxonomic scope" value="Bacteria"/>
</dbReference>
<reference evidence="1 2" key="1">
    <citation type="journal article" date="2007" name="J. Bacteriol.">
        <title>Whole-genome analysis of the methyl tert-butyl ether-degrading beta-proteobacterium Methylibium petroleiphilum PM1.</title>
        <authorList>
            <person name="Kane S.R."/>
            <person name="Chakicherla A.Y."/>
            <person name="Chain P.S.G."/>
            <person name="Schmidt R."/>
            <person name="Shin M.W."/>
            <person name="Legler T.C."/>
            <person name="Scow K.M."/>
            <person name="Larimer F.W."/>
            <person name="Lucas S.M."/>
            <person name="Richardson P.M."/>
            <person name="Hristova K.R."/>
        </authorList>
    </citation>
    <scope>NUCLEOTIDE SEQUENCE [LARGE SCALE GENOMIC DNA]</scope>
    <source>
        <strain evidence="2">ATCC BAA-1232 / LMG 22953 / PM1</strain>
    </source>
</reference>
<sequence>MKFIDIHRDAWRTVGGEDGPMVTITPAPQRLLTLTQWHGVRSQWPADLPLGVILPNDADVEALEGDLPRLALVALQFPKWVDGRAYTQARLLRSRYRFTGEVRATGDVLVDMMPLLARTGFDAVALRGDQSVEVAERALGFFRGHYQGDARDNHPLFALPPAAVEALVAEPVREFVGQGAAI</sequence>
<proteinExistence type="predicted"/>
<accession>A2SFX5</accession>
<dbReference type="EMBL" id="CP000555">
    <property type="protein sequence ID" value="ABM94464.1"/>
    <property type="molecule type" value="Genomic_DNA"/>
</dbReference>
<name>A2SFX5_METPP</name>
<dbReference type="PIRSF" id="PIRSF030820">
    <property type="entry name" value="UCP030820"/>
    <property type="match status" value="1"/>
</dbReference>
<organism evidence="1 2">
    <name type="scientific">Methylibium petroleiphilum (strain ATCC BAA-1232 / LMG 22953 / PM1)</name>
    <dbReference type="NCBI Taxonomy" id="420662"/>
    <lineage>
        <taxon>Bacteria</taxon>
        <taxon>Pseudomonadati</taxon>
        <taxon>Pseudomonadota</taxon>
        <taxon>Betaproteobacteria</taxon>
        <taxon>Burkholderiales</taxon>
        <taxon>Sphaerotilaceae</taxon>
        <taxon>Methylibium</taxon>
    </lineage>
</organism>
<dbReference type="AlphaFoldDB" id="A2SFX5"/>
<dbReference type="RefSeq" id="WP_011829101.1">
    <property type="nucleotide sequence ID" value="NC_008825.1"/>
</dbReference>
<dbReference type="HOGENOM" id="CLU_115811_2_1_4"/>
<dbReference type="InterPro" id="IPR008318">
    <property type="entry name" value="UCP030820"/>
</dbReference>
<dbReference type="Pfam" id="PF06073">
    <property type="entry name" value="DUF934"/>
    <property type="match status" value="1"/>
</dbReference>
<gene>
    <name evidence="1" type="ordered locus">Mpe_A1502</name>
</gene>
<protein>
    <recommendedName>
        <fullName evidence="3">Oxidoreductase probably involved in sulfite reduction</fullName>
    </recommendedName>
</protein>
<evidence type="ECO:0000313" key="1">
    <source>
        <dbReference type="EMBL" id="ABM94464.1"/>
    </source>
</evidence>
<evidence type="ECO:0008006" key="3">
    <source>
        <dbReference type="Google" id="ProtNLM"/>
    </source>
</evidence>
<evidence type="ECO:0000313" key="2">
    <source>
        <dbReference type="Proteomes" id="UP000000366"/>
    </source>
</evidence>
<dbReference type="Proteomes" id="UP000000366">
    <property type="component" value="Chromosome"/>
</dbReference>
<dbReference type="STRING" id="420662.Mpe_A1502"/>